<protein>
    <recommendedName>
        <fullName evidence="2">SWIM-type domain-containing protein</fullName>
    </recommendedName>
</protein>
<accession>A0A2J7R828</accession>
<dbReference type="GO" id="GO:0000724">
    <property type="term" value="P:double-strand break repair via homologous recombination"/>
    <property type="evidence" value="ECO:0007669"/>
    <property type="project" value="TreeGrafter"/>
</dbReference>
<proteinExistence type="predicted"/>
<dbReference type="AlphaFoldDB" id="A0A2J7R828"/>
<evidence type="ECO:0000313" key="3">
    <source>
        <dbReference type="EMBL" id="PNF36989.1"/>
    </source>
</evidence>
<dbReference type="PANTHER" id="PTHR28498:SF1">
    <property type="entry name" value="ZINC FINGER SWIM DOMAIN-CONTAINING PROTEIN 7"/>
    <property type="match status" value="1"/>
</dbReference>
<sequence length="141" mass="15606">MIRKPIVYRAHMEVTDEALMALHALFGRPFEKALELLEASCVTYLRATGGRYVVQVTGSSGIPYTLFPGVNYCPCPAYRYQVIGTQMFLTCKHVLAARLAEITQKGRDLPVTMEDLTRVLCAAANLDRNGVNCDPKPADLI</sequence>
<dbReference type="GO" id="GO:0097196">
    <property type="term" value="C:Shu complex"/>
    <property type="evidence" value="ECO:0007669"/>
    <property type="project" value="TreeGrafter"/>
</dbReference>
<dbReference type="PROSITE" id="PS50966">
    <property type="entry name" value="ZF_SWIM"/>
    <property type="match status" value="1"/>
</dbReference>
<dbReference type="STRING" id="105785.A0A2J7R828"/>
<dbReference type="OrthoDB" id="337581at2759"/>
<keyword evidence="4" id="KW-1185">Reference proteome</keyword>
<keyword evidence="1" id="KW-0862">Zinc</keyword>
<name>A0A2J7R828_9NEOP</name>
<comment type="caution">
    <text evidence="3">The sequence shown here is derived from an EMBL/GenBank/DDBJ whole genome shotgun (WGS) entry which is preliminary data.</text>
</comment>
<keyword evidence="1" id="KW-0479">Metal-binding</keyword>
<feature type="domain" description="SWIM-type" evidence="2">
    <location>
        <begin position="52"/>
        <end position="102"/>
    </location>
</feature>
<dbReference type="PANTHER" id="PTHR28498">
    <property type="entry name" value="ZINC FINGER SWIM DOMAIN-CONTAINING PROTEIN 7"/>
    <property type="match status" value="1"/>
</dbReference>
<evidence type="ECO:0000259" key="2">
    <source>
        <dbReference type="PROSITE" id="PS50966"/>
    </source>
</evidence>
<dbReference type="InParanoid" id="A0A2J7R828"/>
<dbReference type="InterPro" id="IPR007527">
    <property type="entry name" value="Znf_SWIM"/>
</dbReference>
<dbReference type="GO" id="GO:0008270">
    <property type="term" value="F:zinc ion binding"/>
    <property type="evidence" value="ECO:0007669"/>
    <property type="project" value="UniProtKB-KW"/>
</dbReference>
<dbReference type="Proteomes" id="UP000235965">
    <property type="component" value="Unassembled WGS sequence"/>
</dbReference>
<reference evidence="3 4" key="1">
    <citation type="submission" date="2017-12" db="EMBL/GenBank/DDBJ databases">
        <title>Hemimetabolous genomes reveal molecular basis of termite eusociality.</title>
        <authorList>
            <person name="Harrison M.C."/>
            <person name="Jongepier E."/>
            <person name="Robertson H.M."/>
            <person name="Arning N."/>
            <person name="Bitard-Feildel T."/>
            <person name="Chao H."/>
            <person name="Childers C.P."/>
            <person name="Dinh H."/>
            <person name="Doddapaneni H."/>
            <person name="Dugan S."/>
            <person name="Gowin J."/>
            <person name="Greiner C."/>
            <person name="Han Y."/>
            <person name="Hu H."/>
            <person name="Hughes D.S.T."/>
            <person name="Huylmans A.-K."/>
            <person name="Kemena C."/>
            <person name="Kremer L.P.M."/>
            <person name="Lee S.L."/>
            <person name="Lopez-Ezquerra A."/>
            <person name="Mallet L."/>
            <person name="Monroy-Kuhn J.M."/>
            <person name="Moser A."/>
            <person name="Murali S.C."/>
            <person name="Muzny D.M."/>
            <person name="Otani S."/>
            <person name="Piulachs M.-D."/>
            <person name="Poelchau M."/>
            <person name="Qu J."/>
            <person name="Schaub F."/>
            <person name="Wada-Katsumata A."/>
            <person name="Worley K.C."/>
            <person name="Xie Q."/>
            <person name="Ylla G."/>
            <person name="Poulsen M."/>
            <person name="Gibbs R.A."/>
            <person name="Schal C."/>
            <person name="Richards S."/>
            <person name="Belles X."/>
            <person name="Korb J."/>
            <person name="Bornberg-Bauer E."/>
        </authorList>
    </citation>
    <scope>NUCLEOTIDE SEQUENCE [LARGE SCALE GENOMIC DNA]</scope>
    <source>
        <tissue evidence="3">Whole body</tissue>
    </source>
</reference>
<organism evidence="3 4">
    <name type="scientific">Cryptotermes secundus</name>
    <dbReference type="NCBI Taxonomy" id="105785"/>
    <lineage>
        <taxon>Eukaryota</taxon>
        <taxon>Metazoa</taxon>
        <taxon>Ecdysozoa</taxon>
        <taxon>Arthropoda</taxon>
        <taxon>Hexapoda</taxon>
        <taxon>Insecta</taxon>
        <taxon>Pterygota</taxon>
        <taxon>Neoptera</taxon>
        <taxon>Polyneoptera</taxon>
        <taxon>Dictyoptera</taxon>
        <taxon>Blattodea</taxon>
        <taxon>Blattoidea</taxon>
        <taxon>Termitoidae</taxon>
        <taxon>Kalotermitidae</taxon>
        <taxon>Cryptotermitinae</taxon>
        <taxon>Cryptotermes</taxon>
    </lineage>
</organism>
<evidence type="ECO:0000256" key="1">
    <source>
        <dbReference type="PROSITE-ProRule" id="PRU00325"/>
    </source>
</evidence>
<dbReference type="EMBL" id="NEVH01006723">
    <property type="protein sequence ID" value="PNF36989.1"/>
    <property type="molecule type" value="Genomic_DNA"/>
</dbReference>
<evidence type="ECO:0000313" key="4">
    <source>
        <dbReference type="Proteomes" id="UP000235965"/>
    </source>
</evidence>
<keyword evidence="1" id="KW-0863">Zinc-finger</keyword>
<gene>
    <name evidence="3" type="ORF">B7P43_G08041</name>
</gene>